<comment type="catalytic activity">
    <reaction evidence="6">
        <text>hydrogencarbonate + H(+) = CO2 + H2O</text>
        <dbReference type="Rhea" id="RHEA:10748"/>
        <dbReference type="ChEBI" id="CHEBI:15377"/>
        <dbReference type="ChEBI" id="CHEBI:15378"/>
        <dbReference type="ChEBI" id="CHEBI:16526"/>
        <dbReference type="ChEBI" id="CHEBI:17544"/>
        <dbReference type="EC" id="4.2.1.1"/>
    </reaction>
</comment>
<dbReference type="Gene3D" id="3.40.1050.10">
    <property type="entry name" value="Carbonic anhydrase"/>
    <property type="match status" value="1"/>
</dbReference>
<dbReference type="InterPro" id="IPR001765">
    <property type="entry name" value="Carbonic_anhydrase"/>
</dbReference>
<proteinExistence type="inferred from homology"/>
<dbReference type="AlphaFoldDB" id="A0A8J7ULK0"/>
<keyword evidence="3 7" id="KW-0479">Metal-binding</keyword>
<evidence type="ECO:0000256" key="4">
    <source>
        <dbReference type="ARBA" id="ARBA00022833"/>
    </source>
</evidence>
<feature type="binding site" evidence="7">
    <location>
        <position position="101"/>
    </location>
    <ligand>
        <name>Zn(2+)</name>
        <dbReference type="ChEBI" id="CHEBI:29105"/>
    </ligand>
</feature>
<dbReference type="SMART" id="SM00947">
    <property type="entry name" value="Pro_CA"/>
    <property type="match status" value="1"/>
</dbReference>
<evidence type="ECO:0000256" key="2">
    <source>
        <dbReference type="ARBA" id="ARBA00012925"/>
    </source>
</evidence>
<keyword evidence="5 9" id="KW-0456">Lyase</keyword>
<dbReference type="OrthoDB" id="24878at2157"/>
<dbReference type="InterPro" id="IPR036874">
    <property type="entry name" value="Carbonic_anhydrase_sf"/>
</dbReference>
<evidence type="ECO:0000256" key="6">
    <source>
        <dbReference type="ARBA" id="ARBA00048348"/>
    </source>
</evidence>
<gene>
    <name evidence="9" type="ORF">J2744_000787</name>
</gene>
<evidence type="ECO:0000256" key="8">
    <source>
        <dbReference type="SAM" id="MobiDB-lite"/>
    </source>
</evidence>
<evidence type="ECO:0000313" key="10">
    <source>
        <dbReference type="Proteomes" id="UP000770586"/>
    </source>
</evidence>
<reference evidence="9 10" key="1">
    <citation type="submission" date="2021-03" db="EMBL/GenBank/DDBJ databases">
        <title>Genomic Encyclopedia of Type Strains, Phase IV (KMG-IV): sequencing the most valuable type-strain genomes for metagenomic binning, comparative biology and taxonomic classification.</title>
        <authorList>
            <person name="Goeker M."/>
        </authorList>
    </citation>
    <scope>NUCLEOTIDE SEQUENCE [LARGE SCALE GENOMIC DNA]</scope>
    <source>
        <strain evidence="9 10">DSM 12287</strain>
    </source>
</reference>
<sequence length="265" mass="27602">MDRRILADLLDRNDDHVAALAPGAFDRHRDDQRPGVVSVCCSDSRVSQEGMFAVDEPGFLFTSGAIGNSVSALVDGERVLDGSVAYPLRHTHTEVLAVVGHTGCGAVGAALAAARTGEFPAEPGVRADVEALLPIVESGLADPAVVGEGDEGATDDATADDWTADDAPVDDASGSDETADDADGAAASSVRDRLVEYNVHEQVAFARESEEAADATVYGFVYDLHGVYGDRDGAVYLVNADGERDPAALRELVGDAHADHVTTLL</sequence>
<accession>A0A8J7ULK0</accession>
<evidence type="ECO:0000256" key="7">
    <source>
        <dbReference type="PIRSR" id="PIRSR601765-2"/>
    </source>
</evidence>
<comment type="caution">
    <text evidence="9">The sequence shown here is derived from an EMBL/GenBank/DDBJ whole genome shotgun (WGS) entry which is preliminary data.</text>
</comment>
<keyword evidence="4 7" id="KW-0862">Zinc</keyword>
<dbReference type="PANTHER" id="PTHR11002">
    <property type="entry name" value="CARBONIC ANHYDRASE"/>
    <property type="match status" value="1"/>
</dbReference>
<evidence type="ECO:0000256" key="3">
    <source>
        <dbReference type="ARBA" id="ARBA00022723"/>
    </source>
</evidence>
<evidence type="ECO:0000256" key="1">
    <source>
        <dbReference type="ARBA" id="ARBA00006217"/>
    </source>
</evidence>
<dbReference type="PANTHER" id="PTHR11002:SF76">
    <property type="entry name" value="CARBONIC ANHYDRASE"/>
    <property type="match status" value="1"/>
</dbReference>
<dbReference type="Pfam" id="PF00484">
    <property type="entry name" value="Pro_CA"/>
    <property type="match status" value="1"/>
</dbReference>
<feature type="binding site" evidence="7">
    <location>
        <position position="104"/>
    </location>
    <ligand>
        <name>Zn(2+)</name>
        <dbReference type="ChEBI" id="CHEBI:29105"/>
    </ligand>
</feature>
<dbReference type="EMBL" id="JAGGKE010000002">
    <property type="protein sequence ID" value="MBP1901129.1"/>
    <property type="molecule type" value="Genomic_DNA"/>
</dbReference>
<comment type="similarity">
    <text evidence="1">Belongs to the beta-class carbonic anhydrase family.</text>
</comment>
<dbReference type="Proteomes" id="UP000770586">
    <property type="component" value="Unassembled WGS sequence"/>
</dbReference>
<dbReference type="RefSeq" id="WP_209544806.1">
    <property type="nucleotide sequence ID" value="NZ_BAAADX010000001.1"/>
</dbReference>
<comment type="cofactor">
    <cofactor evidence="7">
        <name>Zn(2+)</name>
        <dbReference type="ChEBI" id="CHEBI:29105"/>
    </cofactor>
    <text evidence="7">Binds 1 zinc ion per subunit.</text>
</comment>
<evidence type="ECO:0000313" key="9">
    <source>
        <dbReference type="EMBL" id="MBP1901129.1"/>
    </source>
</evidence>
<dbReference type="GO" id="GO:0004089">
    <property type="term" value="F:carbonate dehydratase activity"/>
    <property type="evidence" value="ECO:0007669"/>
    <property type="project" value="UniProtKB-EC"/>
</dbReference>
<feature type="compositionally biased region" description="Acidic residues" evidence="8">
    <location>
        <begin position="148"/>
        <end position="183"/>
    </location>
</feature>
<evidence type="ECO:0000256" key="5">
    <source>
        <dbReference type="ARBA" id="ARBA00023239"/>
    </source>
</evidence>
<protein>
    <recommendedName>
        <fullName evidence="2">carbonic anhydrase</fullName>
        <ecNumber evidence="2">4.2.1.1</ecNumber>
    </recommendedName>
</protein>
<dbReference type="SUPFAM" id="SSF53056">
    <property type="entry name" value="beta-carbonic anhydrase, cab"/>
    <property type="match status" value="1"/>
</dbReference>
<dbReference type="GO" id="GO:0008270">
    <property type="term" value="F:zinc ion binding"/>
    <property type="evidence" value="ECO:0007669"/>
    <property type="project" value="InterPro"/>
</dbReference>
<feature type="region of interest" description="Disordered" evidence="8">
    <location>
        <begin position="143"/>
        <end position="187"/>
    </location>
</feature>
<keyword evidence="10" id="KW-1185">Reference proteome</keyword>
<name>A0A8J7ULK0_9EURY</name>
<organism evidence="9 10">
    <name type="scientific">Halorubrum trapanicum</name>
    <dbReference type="NCBI Taxonomy" id="29284"/>
    <lineage>
        <taxon>Archaea</taxon>
        <taxon>Methanobacteriati</taxon>
        <taxon>Methanobacteriota</taxon>
        <taxon>Stenosarchaea group</taxon>
        <taxon>Halobacteria</taxon>
        <taxon>Halobacteriales</taxon>
        <taxon>Haloferacaceae</taxon>
        <taxon>Halorubrum</taxon>
    </lineage>
</organism>
<feature type="binding site" evidence="7">
    <location>
        <position position="41"/>
    </location>
    <ligand>
        <name>Zn(2+)</name>
        <dbReference type="ChEBI" id="CHEBI:29105"/>
    </ligand>
</feature>
<dbReference type="EC" id="4.2.1.1" evidence="2"/>